<keyword evidence="4" id="KW-1185">Reference proteome</keyword>
<dbReference type="Pfam" id="PF09299">
    <property type="entry name" value="Mu-transpos_C"/>
    <property type="match status" value="1"/>
</dbReference>
<organism evidence="3 4">
    <name type="scientific">Rhodopseudomonas faecalis</name>
    <dbReference type="NCBI Taxonomy" id="99655"/>
    <lineage>
        <taxon>Bacteria</taxon>
        <taxon>Pseudomonadati</taxon>
        <taxon>Pseudomonadota</taxon>
        <taxon>Alphaproteobacteria</taxon>
        <taxon>Hyphomicrobiales</taxon>
        <taxon>Nitrobacteraceae</taxon>
        <taxon>Rhodopseudomonas</taxon>
    </lineage>
</organism>
<dbReference type="GO" id="GO:0015074">
    <property type="term" value="P:DNA integration"/>
    <property type="evidence" value="ECO:0007669"/>
    <property type="project" value="InterPro"/>
</dbReference>
<dbReference type="SUPFAM" id="SSF53098">
    <property type="entry name" value="Ribonuclease H-like"/>
    <property type="match status" value="1"/>
</dbReference>
<dbReference type="InterPro" id="IPR012337">
    <property type="entry name" value="RNaseH-like_sf"/>
</dbReference>
<evidence type="ECO:0000259" key="2">
    <source>
        <dbReference type="PROSITE" id="PS50994"/>
    </source>
</evidence>
<dbReference type="Gene3D" id="3.30.420.10">
    <property type="entry name" value="Ribonuclease H-like superfamily/Ribonuclease H"/>
    <property type="match status" value="1"/>
</dbReference>
<evidence type="ECO:0000256" key="1">
    <source>
        <dbReference type="SAM" id="MobiDB-lite"/>
    </source>
</evidence>
<dbReference type="OrthoDB" id="5287589at2"/>
<comment type="caution">
    <text evidence="3">The sequence shown here is derived from an EMBL/GenBank/DDBJ whole genome shotgun (WGS) entry which is preliminary data.</text>
</comment>
<evidence type="ECO:0000313" key="3">
    <source>
        <dbReference type="EMBL" id="PYF01820.1"/>
    </source>
</evidence>
<feature type="region of interest" description="Disordered" evidence="1">
    <location>
        <begin position="659"/>
        <end position="694"/>
    </location>
</feature>
<dbReference type="PROSITE" id="PS50994">
    <property type="entry name" value="INTEGRASE"/>
    <property type="match status" value="1"/>
</dbReference>
<name>A0A318TDB7_9BRAD</name>
<proteinExistence type="predicted"/>
<protein>
    <submittedName>
        <fullName evidence="3">Putative transposase</fullName>
    </submittedName>
</protein>
<dbReference type="RefSeq" id="WP_110781564.1">
    <property type="nucleotide sequence ID" value="NZ_QJTI01000017.1"/>
</dbReference>
<dbReference type="EMBL" id="QJTI01000017">
    <property type="protein sequence ID" value="PYF01820.1"/>
    <property type="molecule type" value="Genomic_DNA"/>
</dbReference>
<dbReference type="AlphaFoldDB" id="A0A318TDB7"/>
<dbReference type="InterPro" id="IPR036397">
    <property type="entry name" value="RNaseH_sf"/>
</dbReference>
<gene>
    <name evidence="3" type="ORF">BJ122_11743</name>
</gene>
<reference evidence="3 4" key="1">
    <citation type="submission" date="2018-06" db="EMBL/GenBank/DDBJ databases">
        <title>Genomic Encyclopedia of Archaeal and Bacterial Type Strains, Phase II (KMG-II): from individual species to whole genera.</title>
        <authorList>
            <person name="Goeker M."/>
        </authorList>
    </citation>
    <scope>NUCLEOTIDE SEQUENCE [LARGE SCALE GENOMIC DNA]</scope>
    <source>
        <strain evidence="3 4">JCM 11668</strain>
    </source>
</reference>
<evidence type="ECO:0000313" key="4">
    <source>
        <dbReference type="Proteomes" id="UP000248148"/>
    </source>
</evidence>
<feature type="domain" description="Integrase catalytic" evidence="2">
    <location>
        <begin position="274"/>
        <end position="490"/>
    </location>
</feature>
<dbReference type="InterPro" id="IPR001584">
    <property type="entry name" value="Integrase_cat-core"/>
</dbReference>
<dbReference type="GO" id="GO:0003676">
    <property type="term" value="F:nucleic acid binding"/>
    <property type="evidence" value="ECO:0007669"/>
    <property type="project" value="InterPro"/>
</dbReference>
<accession>A0A318TDB7</accession>
<sequence length="694" mass="78041">MTKINIGENDRIILKNSERRVVSSDAVGYVLARTGHSVELHEPFTHEEIVKLIDAGEMRIDRNWFEESRARARLMAGVDSLSNLKTEEQNLLLRREYYVSQFLAMEAADNKVTRTDPQIKKAIIDIEVSRLTDGTRCDVWIKDKRPPSPRTLRRWLKHYEDGQRNVIALRTRYRHSGNPISNIDPEVHSLLTKYAIAYCHESRPPISLLHGRLLSELATVNLQRDADGLPRLTAPAKATLQRRIQKLNQFEVHASRHGISSARARFAVVGNGLDVTRPLQHVQIDTWTIQLHTIVNDLGLDQQLTAEDRKRLKKERLKFCVVFDVATRCVLGFRISRLDDAQNAIAALAMSVSDKSAIAKSAGCKSDWMQRGPGSCYSPDAGSPFIDSGFRGTIACLGSVYENAPAGLSHMRGHIERSLGTFHTMLMPNFTGRSFSNVIEKGDYEADDRISILSKQLPMIFTRFIVDIYHHTPHEGLCGETPYNAWVRLTALYGTAPCPNIHERRDIFGVPLKRTLHTRGIRVGGNYYQSEEIQEWRRQVGDTDLDVRFDTSDIGHISAWFDGRWNVVPAVRSSLRGVDFNTWKDAVADLRRRHAAGARVYEHIVHDAIRAISAIAEDAVCRTAISGTRPTAKELDLEEDRLTLGFDIVSDDIAEEKHPDDILGTSFPGPAGQPEATPILGDSPDAAYRPELED</sequence>
<dbReference type="InterPro" id="IPR015378">
    <property type="entry name" value="Transposase-like_Mu_C"/>
</dbReference>
<dbReference type="Proteomes" id="UP000248148">
    <property type="component" value="Unassembled WGS sequence"/>
</dbReference>